<feature type="transmembrane region" description="Helical" evidence="8">
    <location>
        <begin position="138"/>
        <end position="156"/>
    </location>
</feature>
<accession>A0A9D0YY11</accession>
<feature type="transmembrane region" description="Helical" evidence="8">
    <location>
        <begin position="163"/>
        <end position="180"/>
    </location>
</feature>
<dbReference type="InterPro" id="IPR010619">
    <property type="entry name" value="ThrE-like_N"/>
</dbReference>
<feature type="transmembrane region" description="Helical" evidence="8">
    <location>
        <begin position="212"/>
        <end position="233"/>
    </location>
</feature>
<feature type="transmembrane region" description="Helical" evidence="8">
    <location>
        <begin position="39"/>
        <end position="61"/>
    </location>
</feature>
<dbReference type="PANTHER" id="PTHR34390:SF1">
    <property type="entry name" value="SUCCINATE TRANSPORTER SUBUNIT YJJB-RELATED"/>
    <property type="match status" value="1"/>
</dbReference>
<dbReference type="GO" id="GO:0005886">
    <property type="term" value="C:plasma membrane"/>
    <property type="evidence" value="ECO:0007669"/>
    <property type="project" value="UniProtKB-SubCell"/>
</dbReference>
<dbReference type="AlphaFoldDB" id="A0A9D0YY11"/>
<feature type="transmembrane region" description="Helical" evidence="8">
    <location>
        <begin position="107"/>
        <end position="126"/>
    </location>
</feature>
<dbReference type="InterPro" id="IPR024528">
    <property type="entry name" value="ThrE_2"/>
</dbReference>
<comment type="similarity">
    <text evidence="7">Belongs to the ThrE exporter (TC 2.A.79) family.</text>
</comment>
<name>A0A9D0YY11_9FIRM</name>
<keyword evidence="4 8" id="KW-0812">Transmembrane</keyword>
<comment type="caution">
    <text evidence="11">The sequence shown here is derived from an EMBL/GenBank/DDBJ whole genome shotgun (WGS) entry which is preliminary data.</text>
</comment>
<evidence type="ECO:0000256" key="2">
    <source>
        <dbReference type="ARBA" id="ARBA00022475"/>
    </source>
</evidence>
<dbReference type="Proteomes" id="UP000886819">
    <property type="component" value="Unassembled WGS sequence"/>
</dbReference>
<evidence type="ECO:0000313" key="12">
    <source>
        <dbReference type="Proteomes" id="UP000886819"/>
    </source>
</evidence>
<organism evidence="11 12">
    <name type="scientific">Candidatus Avichristensenella intestinipullorum</name>
    <dbReference type="NCBI Taxonomy" id="2840693"/>
    <lineage>
        <taxon>Bacteria</taxon>
        <taxon>Bacillati</taxon>
        <taxon>Bacillota</taxon>
        <taxon>Clostridia</taxon>
        <taxon>Candidatus Avichristensenella</taxon>
    </lineage>
</organism>
<proteinExistence type="inferred from homology"/>
<feature type="transmembrane region" description="Helical" evidence="8">
    <location>
        <begin position="67"/>
        <end position="86"/>
    </location>
</feature>
<evidence type="ECO:0000256" key="7">
    <source>
        <dbReference type="ARBA" id="ARBA00034125"/>
    </source>
</evidence>
<keyword evidence="3" id="KW-0997">Cell inner membrane</keyword>
<evidence type="ECO:0000313" key="11">
    <source>
        <dbReference type="EMBL" id="HIQ62893.1"/>
    </source>
</evidence>
<feature type="domain" description="Threonine/serine exporter-like N-terminal" evidence="9">
    <location>
        <begin position="1"/>
        <end position="124"/>
    </location>
</feature>
<keyword evidence="5 8" id="KW-1133">Transmembrane helix</keyword>
<evidence type="ECO:0000256" key="1">
    <source>
        <dbReference type="ARBA" id="ARBA00004651"/>
    </source>
</evidence>
<dbReference type="GO" id="GO:0022857">
    <property type="term" value="F:transmembrane transporter activity"/>
    <property type="evidence" value="ECO:0007669"/>
    <property type="project" value="InterPro"/>
</dbReference>
<evidence type="ECO:0000259" key="10">
    <source>
        <dbReference type="Pfam" id="PF12821"/>
    </source>
</evidence>
<comment type="subcellular location">
    <subcellularLocation>
        <location evidence="1">Cell membrane</location>
        <topology evidence="1">Multi-pass membrane protein</topology>
    </subcellularLocation>
</comment>
<dbReference type="PANTHER" id="PTHR34390">
    <property type="entry name" value="UPF0442 PROTEIN YJJB-RELATED"/>
    <property type="match status" value="1"/>
</dbReference>
<sequence length="283" mass="29687">AASFALMFGGGWLEFCVALAAGAAAQAVAYAFRRAEISLVLSSLTGGLVCSAVTMLAFYLFGLSPASVETILSGAIMPLISGLMMTNAVRDALRGDLLSAMARGMEALLVAVMVALGISLLLRFYLPVEVEPLAEPGWAMAVVTAGLATLFFCPLLDAPPRAMAPSALLGMVSYGLYLALRDAAMVGETLSLFFTAAAIALLCALMARRMRMITTIFLCAAMIPLVPGLGLFRTMRALLLAQYDMAISAGLQTLFAVGAIALGAALGSMRLHKPKRARPEKER</sequence>
<evidence type="ECO:0000256" key="6">
    <source>
        <dbReference type="ARBA" id="ARBA00023136"/>
    </source>
</evidence>
<feature type="domain" description="Threonine/Serine exporter ThrE" evidence="10">
    <location>
        <begin position="142"/>
        <end position="268"/>
    </location>
</feature>
<feature type="transmembrane region" description="Helical" evidence="8">
    <location>
        <begin position="186"/>
        <end position="205"/>
    </location>
</feature>
<dbReference type="Pfam" id="PF06738">
    <property type="entry name" value="ThrE"/>
    <property type="match status" value="1"/>
</dbReference>
<evidence type="ECO:0000256" key="3">
    <source>
        <dbReference type="ARBA" id="ARBA00022519"/>
    </source>
</evidence>
<reference evidence="11" key="1">
    <citation type="submission" date="2020-10" db="EMBL/GenBank/DDBJ databases">
        <authorList>
            <person name="Gilroy R."/>
        </authorList>
    </citation>
    <scope>NUCLEOTIDE SEQUENCE</scope>
    <source>
        <strain evidence="11">ChiHile30-977</strain>
    </source>
</reference>
<dbReference type="InterPro" id="IPR050539">
    <property type="entry name" value="ThrE_Dicarb/AminoAcid_Exp"/>
</dbReference>
<gene>
    <name evidence="11" type="ORF">IAA66_04810</name>
</gene>
<dbReference type="Pfam" id="PF12821">
    <property type="entry name" value="ThrE_2"/>
    <property type="match status" value="1"/>
</dbReference>
<dbReference type="GO" id="GO:0015744">
    <property type="term" value="P:succinate transport"/>
    <property type="evidence" value="ECO:0007669"/>
    <property type="project" value="TreeGrafter"/>
</dbReference>
<evidence type="ECO:0000259" key="9">
    <source>
        <dbReference type="Pfam" id="PF06738"/>
    </source>
</evidence>
<evidence type="ECO:0000256" key="4">
    <source>
        <dbReference type="ARBA" id="ARBA00022692"/>
    </source>
</evidence>
<feature type="transmembrane region" description="Helical" evidence="8">
    <location>
        <begin position="12"/>
        <end position="32"/>
    </location>
</feature>
<evidence type="ECO:0000256" key="8">
    <source>
        <dbReference type="SAM" id="Phobius"/>
    </source>
</evidence>
<reference evidence="11" key="2">
    <citation type="journal article" date="2021" name="PeerJ">
        <title>Extensive microbial diversity within the chicken gut microbiome revealed by metagenomics and culture.</title>
        <authorList>
            <person name="Gilroy R."/>
            <person name="Ravi A."/>
            <person name="Getino M."/>
            <person name="Pursley I."/>
            <person name="Horton D.L."/>
            <person name="Alikhan N.F."/>
            <person name="Baker D."/>
            <person name="Gharbi K."/>
            <person name="Hall N."/>
            <person name="Watson M."/>
            <person name="Adriaenssens E.M."/>
            <person name="Foster-Nyarko E."/>
            <person name="Jarju S."/>
            <person name="Secka A."/>
            <person name="Antonio M."/>
            <person name="Oren A."/>
            <person name="Chaudhuri R.R."/>
            <person name="La Ragione R."/>
            <person name="Hildebrand F."/>
            <person name="Pallen M.J."/>
        </authorList>
    </citation>
    <scope>NUCLEOTIDE SEQUENCE</scope>
    <source>
        <strain evidence="11">ChiHile30-977</strain>
    </source>
</reference>
<feature type="non-terminal residue" evidence="11">
    <location>
        <position position="1"/>
    </location>
</feature>
<keyword evidence="2" id="KW-1003">Cell membrane</keyword>
<keyword evidence="6 8" id="KW-0472">Membrane</keyword>
<evidence type="ECO:0000256" key="5">
    <source>
        <dbReference type="ARBA" id="ARBA00022989"/>
    </source>
</evidence>
<feature type="transmembrane region" description="Helical" evidence="8">
    <location>
        <begin position="245"/>
        <end position="266"/>
    </location>
</feature>
<dbReference type="EMBL" id="DVFI01000074">
    <property type="protein sequence ID" value="HIQ62893.1"/>
    <property type="molecule type" value="Genomic_DNA"/>
</dbReference>
<protein>
    <submittedName>
        <fullName evidence="11">Threonine/serine exporter family protein</fullName>
    </submittedName>
</protein>